<dbReference type="PANTHER" id="PTHR12411">
    <property type="entry name" value="CYSTEINE PROTEASE FAMILY C1-RELATED"/>
    <property type="match status" value="1"/>
</dbReference>
<dbReference type="Pfam" id="PF00112">
    <property type="entry name" value="Peptidase_C1"/>
    <property type="match status" value="1"/>
</dbReference>
<dbReference type="Pfam" id="PF08246">
    <property type="entry name" value="Inhibitor_I29"/>
    <property type="match status" value="1"/>
</dbReference>
<evidence type="ECO:0000256" key="3">
    <source>
        <dbReference type="SAM" id="MobiDB-lite"/>
    </source>
</evidence>
<dbReference type="STRING" id="4615.A0A199VNN2"/>
<dbReference type="InterPro" id="IPR025661">
    <property type="entry name" value="Pept_asp_AS"/>
</dbReference>
<accession>A0A199VNN2</accession>
<dbReference type="InterPro" id="IPR000668">
    <property type="entry name" value="Peptidase_C1A_C"/>
</dbReference>
<dbReference type="PRINTS" id="PR00705">
    <property type="entry name" value="PAPAIN"/>
</dbReference>
<protein>
    <submittedName>
        <fullName evidence="7">Oryzain alpha chain</fullName>
    </submittedName>
</protein>
<feature type="transmembrane region" description="Helical" evidence="4">
    <location>
        <begin position="204"/>
        <end position="225"/>
    </location>
</feature>
<evidence type="ECO:0000259" key="6">
    <source>
        <dbReference type="SMART" id="SM00848"/>
    </source>
</evidence>
<dbReference type="GO" id="GO:0008234">
    <property type="term" value="F:cysteine-type peptidase activity"/>
    <property type="evidence" value="ECO:0007669"/>
    <property type="project" value="InterPro"/>
</dbReference>
<organism evidence="7 8">
    <name type="scientific">Ananas comosus</name>
    <name type="common">Pineapple</name>
    <name type="synonym">Ananas ananas</name>
    <dbReference type="NCBI Taxonomy" id="4615"/>
    <lineage>
        <taxon>Eukaryota</taxon>
        <taxon>Viridiplantae</taxon>
        <taxon>Streptophyta</taxon>
        <taxon>Embryophyta</taxon>
        <taxon>Tracheophyta</taxon>
        <taxon>Spermatophyta</taxon>
        <taxon>Magnoliopsida</taxon>
        <taxon>Liliopsida</taxon>
        <taxon>Poales</taxon>
        <taxon>Bromeliaceae</taxon>
        <taxon>Bromelioideae</taxon>
        <taxon>Ananas</taxon>
    </lineage>
</organism>
<dbReference type="InterPro" id="IPR039417">
    <property type="entry name" value="Peptidase_C1A_papain-like"/>
</dbReference>
<evidence type="ECO:0000313" key="7">
    <source>
        <dbReference type="EMBL" id="OAY78521.1"/>
    </source>
</evidence>
<evidence type="ECO:0000256" key="2">
    <source>
        <dbReference type="ARBA" id="ARBA00023157"/>
    </source>
</evidence>
<dbReference type="AlphaFoldDB" id="A0A199VNN2"/>
<sequence length="435" mass="47669">PKCNPSPNPNPHPHPNSTRSHSLAPHPASTLSLPHPLLSELELFPSTRALLLLSSSSSSSSSSSYSELFESMCEEHRKSYASEEEKLARSGAFEDNAAFVAAHNAAADGASSYVLALNAFADLTPDEFRPARPRNRPVFQGFSGDVPESIDWREKGAVTEVKGQGSCGINKLRSKRKIVIGFWISKKVISLFLMFVNYTELYLVHFYCLVTCLGACWSFSAIGAIEGINKIVTGSLVSLSEQELIYCDRSYNSGCGGGLMDYAFQWEIKNKGIDTEDDYPYLGTEKRCNKNKMNRRVVNIDSYTDVPLNNEKLLLQAVATQPEYVVVTEHFNYISRVFTVPCSTSLDHAVLIVGYGSQNGVDYWIVKNSWGTSWGMDGYIHMLRNGNSSQGVCGINMLPSYPTKTSPNPPPTPGPGPTKCSLLTYCPAGSTCCCS</sequence>
<evidence type="ECO:0000256" key="4">
    <source>
        <dbReference type="SAM" id="Phobius"/>
    </source>
</evidence>
<feature type="compositionally biased region" description="Pro residues" evidence="3">
    <location>
        <begin position="1"/>
        <end position="14"/>
    </location>
</feature>
<dbReference type="SUPFAM" id="SSF54001">
    <property type="entry name" value="Cysteine proteinases"/>
    <property type="match status" value="2"/>
</dbReference>
<evidence type="ECO:0000313" key="8">
    <source>
        <dbReference type="Proteomes" id="UP000092600"/>
    </source>
</evidence>
<dbReference type="Proteomes" id="UP000092600">
    <property type="component" value="Unassembled WGS sequence"/>
</dbReference>
<keyword evidence="4" id="KW-1133">Transmembrane helix</keyword>
<feature type="transmembrane region" description="Helical" evidence="4">
    <location>
        <begin position="178"/>
        <end position="198"/>
    </location>
</feature>
<feature type="domain" description="Cathepsin propeptide inhibitor" evidence="6">
    <location>
        <begin position="69"/>
        <end position="128"/>
    </location>
</feature>
<comment type="caution">
    <text evidence="7">The sequence shown here is derived from an EMBL/GenBank/DDBJ whole genome shotgun (WGS) entry which is preliminary data.</text>
</comment>
<keyword evidence="4" id="KW-0812">Transmembrane</keyword>
<dbReference type="Gene3D" id="3.90.70.10">
    <property type="entry name" value="Cysteine proteinases"/>
    <property type="match status" value="1"/>
</dbReference>
<dbReference type="PROSITE" id="PS00640">
    <property type="entry name" value="THIOL_PROTEASE_ASN"/>
    <property type="match status" value="1"/>
</dbReference>
<comment type="similarity">
    <text evidence="1">Belongs to the peptidase C1 family.</text>
</comment>
<feature type="non-terminal residue" evidence="7">
    <location>
        <position position="1"/>
    </location>
</feature>
<evidence type="ECO:0000259" key="5">
    <source>
        <dbReference type="SMART" id="SM00645"/>
    </source>
</evidence>
<dbReference type="EMBL" id="LSRQ01001258">
    <property type="protein sequence ID" value="OAY78521.1"/>
    <property type="molecule type" value="Genomic_DNA"/>
</dbReference>
<dbReference type="InterPro" id="IPR038765">
    <property type="entry name" value="Papain-like_cys_pep_sf"/>
</dbReference>
<keyword evidence="2" id="KW-1015">Disulfide bond</keyword>
<dbReference type="PROSITE" id="PS00639">
    <property type="entry name" value="THIOL_PROTEASE_HIS"/>
    <property type="match status" value="1"/>
</dbReference>
<reference evidence="7 8" key="1">
    <citation type="journal article" date="2016" name="DNA Res.">
        <title>The draft genome of MD-2 pineapple using hybrid error correction of long reads.</title>
        <authorList>
            <person name="Redwan R.M."/>
            <person name="Saidin A."/>
            <person name="Kumar S.V."/>
        </authorList>
    </citation>
    <scope>NUCLEOTIDE SEQUENCE [LARGE SCALE GENOMIC DNA]</scope>
    <source>
        <strain evidence="8">cv. MD2</strain>
        <tissue evidence="7">Leaf</tissue>
    </source>
</reference>
<dbReference type="SMART" id="SM00848">
    <property type="entry name" value="Inhibitor_I29"/>
    <property type="match status" value="1"/>
</dbReference>
<evidence type="ECO:0000256" key="1">
    <source>
        <dbReference type="ARBA" id="ARBA00008455"/>
    </source>
</evidence>
<dbReference type="InterPro" id="IPR013128">
    <property type="entry name" value="Peptidase_C1A"/>
</dbReference>
<keyword evidence="4" id="KW-0472">Membrane</keyword>
<dbReference type="SMART" id="SM00645">
    <property type="entry name" value="Pept_C1"/>
    <property type="match status" value="1"/>
</dbReference>
<dbReference type="InterPro" id="IPR025660">
    <property type="entry name" value="Pept_his_AS"/>
</dbReference>
<dbReference type="CDD" id="cd02248">
    <property type="entry name" value="Peptidase_C1A"/>
    <property type="match status" value="1"/>
</dbReference>
<dbReference type="GO" id="GO:0006508">
    <property type="term" value="P:proteolysis"/>
    <property type="evidence" value="ECO:0007669"/>
    <property type="project" value="InterPro"/>
</dbReference>
<gene>
    <name evidence="7" type="ORF">ACMD2_21549</name>
</gene>
<dbReference type="InterPro" id="IPR013201">
    <property type="entry name" value="Prot_inhib_I29"/>
</dbReference>
<feature type="region of interest" description="Disordered" evidence="3">
    <location>
        <begin position="1"/>
        <end position="31"/>
    </location>
</feature>
<feature type="domain" description="Peptidase C1A papain C-terminal" evidence="5">
    <location>
        <begin position="146"/>
        <end position="403"/>
    </location>
</feature>
<proteinExistence type="inferred from homology"/>
<name>A0A199VNN2_ANACO</name>